<dbReference type="Proteomes" id="UP001054945">
    <property type="component" value="Unassembled WGS sequence"/>
</dbReference>
<sequence>MISAQKRIHGLTQVQVYDERDRLIPFLPRATPPRKALWLPLLPGRSAFSRLLLQMARKACGSVASVYFLGPMQIVAAEDFNVSYNYHHHHKWLDSPLWPWPSLKDPAKLFSSWPRTSSFLS</sequence>
<dbReference type="AlphaFoldDB" id="A0AAV4RSH6"/>
<dbReference type="EMBL" id="BPLR01008329">
    <property type="protein sequence ID" value="GIY23896.1"/>
    <property type="molecule type" value="Genomic_DNA"/>
</dbReference>
<organism evidence="1 2">
    <name type="scientific">Caerostris extrusa</name>
    <name type="common">Bark spider</name>
    <name type="synonym">Caerostris bankana</name>
    <dbReference type="NCBI Taxonomy" id="172846"/>
    <lineage>
        <taxon>Eukaryota</taxon>
        <taxon>Metazoa</taxon>
        <taxon>Ecdysozoa</taxon>
        <taxon>Arthropoda</taxon>
        <taxon>Chelicerata</taxon>
        <taxon>Arachnida</taxon>
        <taxon>Araneae</taxon>
        <taxon>Araneomorphae</taxon>
        <taxon>Entelegynae</taxon>
        <taxon>Araneoidea</taxon>
        <taxon>Araneidae</taxon>
        <taxon>Caerostris</taxon>
    </lineage>
</organism>
<protein>
    <submittedName>
        <fullName evidence="1">Uncharacterized protein</fullName>
    </submittedName>
</protein>
<gene>
    <name evidence="1" type="ORF">CEXT_295001</name>
</gene>
<accession>A0AAV4RSH6</accession>
<comment type="caution">
    <text evidence="1">The sequence shown here is derived from an EMBL/GenBank/DDBJ whole genome shotgun (WGS) entry which is preliminary data.</text>
</comment>
<name>A0AAV4RSH6_CAEEX</name>
<keyword evidence="2" id="KW-1185">Reference proteome</keyword>
<evidence type="ECO:0000313" key="1">
    <source>
        <dbReference type="EMBL" id="GIY23896.1"/>
    </source>
</evidence>
<evidence type="ECO:0000313" key="2">
    <source>
        <dbReference type="Proteomes" id="UP001054945"/>
    </source>
</evidence>
<proteinExistence type="predicted"/>
<reference evidence="1 2" key="1">
    <citation type="submission" date="2021-06" db="EMBL/GenBank/DDBJ databases">
        <title>Caerostris extrusa draft genome.</title>
        <authorList>
            <person name="Kono N."/>
            <person name="Arakawa K."/>
        </authorList>
    </citation>
    <scope>NUCLEOTIDE SEQUENCE [LARGE SCALE GENOMIC DNA]</scope>
</reference>